<evidence type="ECO:0000256" key="2">
    <source>
        <dbReference type="ARBA" id="ARBA00022801"/>
    </source>
</evidence>
<proteinExistence type="predicted"/>
<accession>A0A7R9MQQ3</accession>
<keyword evidence="2" id="KW-0378">Hydrolase</keyword>
<keyword evidence="1 3" id="KW-0479">Metal-binding</keyword>
<feature type="domain" description="PDEase" evidence="4">
    <location>
        <begin position="1"/>
        <end position="68"/>
    </location>
</feature>
<feature type="binding site" evidence="3">
    <location>
        <position position="54"/>
    </location>
    <ligand>
        <name>Zn(2+)</name>
        <dbReference type="ChEBI" id="CHEBI:29105"/>
        <label>1</label>
    </ligand>
</feature>
<dbReference type="InterPro" id="IPR023174">
    <property type="entry name" value="PDEase_CS"/>
</dbReference>
<dbReference type="AlphaFoldDB" id="A0A7R9MQQ3"/>
<dbReference type="EMBL" id="CAJPVJ010037662">
    <property type="protein sequence ID" value="CAG2181472.1"/>
    <property type="molecule type" value="Genomic_DNA"/>
</dbReference>
<dbReference type="PROSITE" id="PS00126">
    <property type="entry name" value="PDEASE_I_1"/>
    <property type="match status" value="1"/>
</dbReference>
<dbReference type="PROSITE" id="PS51845">
    <property type="entry name" value="PDEASE_I_2"/>
    <property type="match status" value="1"/>
</dbReference>
<dbReference type="InterPro" id="IPR023088">
    <property type="entry name" value="PDEase"/>
</dbReference>
<dbReference type="PRINTS" id="PR00387">
    <property type="entry name" value="PDIESTERASE1"/>
</dbReference>
<dbReference type="GO" id="GO:0046872">
    <property type="term" value="F:metal ion binding"/>
    <property type="evidence" value="ECO:0007669"/>
    <property type="project" value="UniProtKB-KW"/>
</dbReference>
<protein>
    <recommendedName>
        <fullName evidence="4">PDEase domain-containing protein</fullName>
    </recommendedName>
</protein>
<dbReference type="OrthoDB" id="6017640at2759"/>
<dbReference type="EMBL" id="OC952487">
    <property type="protein sequence ID" value="CAD7664335.1"/>
    <property type="molecule type" value="Genomic_DNA"/>
</dbReference>
<keyword evidence="6" id="KW-1185">Reference proteome</keyword>
<evidence type="ECO:0000259" key="4">
    <source>
        <dbReference type="PROSITE" id="PS51845"/>
    </source>
</evidence>
<evidence type="ECO:0000256" key="3">
    <source>
        <dbReference type="PIRSR" id="PIRSR623088-3"/>
    </source>
</evidence>
<feature type="binding site" evidence="3">
    <location>
        <position position="55"/>
    </location>
    <ligand>
        <name>Zn(2+)</name>
        <dbReference type="ChEBI" id="CHEBI:29105"/>
        <label>1</label>
    </ligand>
</feature>
<evidence type="ECO:0000256" key="1">
    <source>
        <dbReference type="ARBA" id="ARBA00022723"/>
    </source>
</evidence>
<reference evidence="5" key="1">
    <citation type="submission" date="2020-11" db="EMBL/GenBank/DDBJ databases">
        <authorList>
            <person name="Tran Van P."/>
        </authorList>
    </citation>
    <scope>NUCLEOTIDE SEQUENCE</scope>
</reference>
<dbReference type="GO" id="GO:0007165">
    <property type="term" value="P:signal transduction"/>
    <property type="evidence" value="ECO:0007669"/>
    <property type="project" value="InterPro"/>
</dbReference>
<evidence type="ECO:0000313" key="6">
    <source>
        <dbReference type="Proteomes" id="UP000728032"/>
    </source>
</evidence>
<gene>
    <name evidence="5" type="ORF">ONB1V03_LOCUS20893</name>
</gene>
<organism evidence="5">
    <name type="scientific">Oppiella nova</name>
    <dbReference type="NCBI Taxonomy" id="334625"/>
    <lineage>
        <taxon>Eukaryota</taxon>
        <taxon>Metazoa</taxon>
        <taxon>Ecdysozoa</taxon>
        <taxon>Arthropoda</taxon>
        <taxon>Chelicerata</taxon>
        <taxon>Arachnida</taxon>
        <taxon>Acari</taxon>
        <taxon>Acariformes</taxon>
        <taxon>Sarcoptiformes</taxon>
        <taxon>Oribatida</taxon>
        <taxon>Brachypylina</taxon>
        <taxon>Oppioidea</taxon>
        <taxon>Oppiidae</taxon>
        <taxon>Oppiella</taxon>
    </lineage>
</organism>
<feature type="binding site" evidence="3">
    <location>
        <position position="55"/>
    </location>
    <ligand>
        <name>Zn(2+)</name>
        <dbReference type="ChEBI" id="CHEBI:29105"/>
        <label>2</label>
    </ligand>
</feature>
<evidence type="ECO:0000313" key="5">
    <source>
        <dbReference type="EMBL" id="CAD7664335.1"/>
    </source>
</evidence>
<dbReference type="Pfam" id="PF00233">
    <property type="entry name" value="PDEase_I"/>
    <property type="match status" value="1"/>
</dbReference>
<dbReference type="GO" id="GO:0004114">
    <property type="term" value="F:3',5'-cyclic-nucleotide phosphodiesterase activity"/>
    <property type="evidence" value="ECO:0007669"/>
    <property type="project" value="InterPro"/>
</dbReference>
<dbReference type="InterPro" id="IPR002073">
    <property type="entry name" value="PDEase_catalytic_dom"/>
</dbReference>
<dbReference type="InterPro" id="IPR036971">
    <property type="entry name" value="PDEase_catalytic_dom_sf"/>
</dbReference>
<sequence>MFLDLKLINTFKIPYQVLCRWILSVKKNYRPTGNMYHIMNENEKLGLIVASLCHDLDHRGTNNSFQTK</sequence>
<dbReference type="PANTHER" id="PTHR11347">
    <property type="entry name" value="CYCLIC NUCLEOTIDE PHOSPHODIESTERASE"/>
    <property type="match status" value="1"/>
</dbReference>
<name>A0A7R9MQQ3_9ACAR</name>
<dbReference type="SUPFAM" id="SSF109604">
    <property type="entry name" value="HD-domain/PDEase-like"/>
    <property type="match status" value="1"/>
</dbReference>
<dbReference type="Proteomes" id="UP000728032">
    <property type="component" value="Unassembled WGS sequence"/>
</dbReference>
<dbReference type="Gene3D" id="1.10.1300.10">
    <property type="entry name" value="3'5'-cyclic nucleotide phosphodiesterase, catalytic domain"/>
    <property type="match status" value="1"/>
</dbReference>